<dbReference type="SUPFAM" id="SSF53850">
    <property type="entry name" value="Periplasmic binding protein-like II"/>
    <property type="match status" value="1"/>
</dbReference>
<evidence type="ECO:0000313" key="3">
    <source>
        <dbReference type="Proteomes" id="UP000617628"/>
    </source>
</evidence>
<feature type="signal peptide" evidence="1">
    <location>
        <begin position="1"/>
        <end position="19"/>
    </location>
</feature>
<accession>A0A934S568</accession>
<comment type="caution">
    <text evidence="2">The sequence shown here is derived from an EMBL/GenBank/DDBJ whole genome shotgun (WGS) entry which is preliminary data.</text>
</comment>
<dbReference type="PANTHER" id="PTHR35936">
    <property type="entry name" value="MEMBRANE-BOUND LYTIC MUREIN TRANSGLYCOSYLASE F"/>
    <property type="match status" value="1"/>
</dbReference>
<dbReference type="AlphaFoldDB" id="A0A934S568"/>
<gene>
    <name evidence="2" type="ORF">JIN87_19945</name>
</gene>
<reference evidence="2" key="1">
    <citation type="submission" date="2021-01" db="EMBL/GenBank/DDBJ databases">
        <title>Modified the classification status of verrucomicrobia.</title>
        <authorList>
            <person name="Feng X."/>
        </authorList>
    </citation>
    <scope>NUCLEOTIDE SEQUENCE</scope>
    <source>
        <strain evidence="2">KCTC 13126</strain>
    </source>
</reference>
<name>A0A934S568_9BACT</name>
<dbReference type="EMBL" id="JAENIL010000042">
    <property type="protein sequence ID" value="MBK1879168.1"/>
    <property type="molecule type" value="Genomic_DNA"/>
</dbReference>
<protein>
    <submittedName>
        <fullName evidence="2">Transporter substrate-binding domain-containing protein</fullName>
    </submittedName>
</protein>
<keyword evidence="3" id="KW-1185">Reference proteome</keyword>
<evidence type="ECO:0000313" key="2">
    <source>
        <dbReference type="EMBL" id="MBK1879168.1"/>
    </source>
</evidence>
<feature type="chain" id="PRO_5036905416" evidence="1">
    <location>
        <begin position="20"/>
        <end position="253"/>
    </location>
</feature>
<organism evidence="2 3">
    <name type="scientific">Pelagicoccus mobilis</name>
    <dbReference type="NCBI Taxonomy" id="415221"/>
    <lineage>
        <taxon>Bacteria</taxon>
        <taxon>Pseudomonadati</taxon>
        <taxon>Verrucomicrobiota</taxon>
        <taxon>Opitutia</taxon>
        <taxon>Puniceicoccales</taxon>
        <taxon>Pelagicoccaceae</taxon>
        <taxon>Pelagicoccus</taxon>
    </lineage>
</organism>
<dbReference type="Proteomes" id="UP000617628">
    <property type="component" value="Unassembled WGS sequence"/>
</dbReference>
<keyword evidence="1" id="KW-0732">Signal</keyword>
<proteinExistence type="predicted"/>
<dbReference type="Gene3D" id="3.40.190.10">
    <property type="entry name" value="Periplasmic binding protein-like II"/>
    <property type="match status" value="2"/>
</dbReference>
<sequence>MKRLIPLVSLSILASALYAEELTIVADDWCPFNCAEGAIDPGFMIEIAAQSLEGAGTQVAYSNIGWDEAIEKTRGGAFSAIVGAAKGDAPDFVFPTEPQGWLKNSFYTLADSDWSYTGPESLGSIRLGVIEGYSYDAEVDKYVAANPGKLFVAKGNKALEMLIEALMNGEIDALVEGSSVFSQYFVSNGLLELMDQCREAGTAGDGEPIYVAFSPSNPKSADWAKLVSEGTARLRESGELAKILAKYYVEDWK</sequence>
<evidence type="ECO:0000256" key="1">
    <source>
        <dbReference type="SAM" id="SignalP"/>
    </source>
</evidence>
<dbReference type="RefSeq" id="WP_200357380.1">
    <property type="nucleotide sequence ID" value="NZ_JAENIL010000042.1"/>
</dbReference>
<dbReference type="PANTHER" id="PTHR35936:SF25">
    <property type="entry name" value="ABC TRANSPORTER SUBSTRATE-BINDING PROTEIN"/>
    <property type="match status" value="1"/>
</dbReference>